<name>A0AAD9D4V0_9STRA</name>
<dbReference type="EMBL" id="JATAAI010000041">
    <property type="protein sequence ID" value="KAK1734111.1"/>
    <property type="molecule type" value="Genomic_DNA"/>
</dbReference>
<dbReference type="SMART" id="SM00248">
    <property type="entry name" value="ANK"/>
    <property type="match status" value="7"/>
</dbReference>
<evidence type="ECO:0000256" key="1">
    <source>
        <dbReference type="ARBA" id="ARBA00022737"/>
    </source>
</evidence>
<dbReference type="Gene3D" id="1.25.40.20">
    <property type="entry name" value="Ankyrin repeat-containing domain"/>
    <property type="match status" value="2"/>
</dbReference>
<dbReference type="InterPro" id="IPR036770">
    <property type="entry name" value="Ankyrin_rpt-contain_sf"/>
</dbReference>
<dbReference type="Pfam" id="PF12796">
    <property type="entry name" value="Ank_2"/>
    <property type="match status" value="2"/>
</dbReference>
<protein>
    <submittedName>
        <fullName evidence="3">Ankyrin repeat domain-containing protein</fullName>
    </submittedName>
</protein>
<evidence type="ECO:0000313" key="4">
    <source>
        <dbReference type="Proteomes" id="UP001224775"/>
    </source>
</evidence>
<keyword evidence="1" id="KW-0677">Repeat</keyword>
<dbReference type="PANTHER" id="PTHR24198">
    <property type="entry name" value="ANKYRIN REPEAT AND PROTEIN KINASE DOMAIN-CONTAINING PROTEIN"/>
    <property type="match status" value="1"/>
</dbReference>
<dbReference type="Proteomes" id="UP001224775">
    <property type="component" value="Unassembled WGS sequence"/>
</dbReference>
<dbReference type="PANTHER" id="PTHR24198:SF165">
    <property type="entry name" value="ANKYRIN REPEAT-CONTAINING PROTEIN-RELATED"/>
    <property type="match status" value="1"/>
</dbReference>
<dbReference type="AlphaFoldDB" id="A0AAD9D4V0"/>
<dbReference type="InterPro" id="IPR002110">
    <property type="entry name" value="Ankyrin_rpt"/>
</dbReference>
<sequence>MNNKVDDAAALEILKVLIERHPEAIRHAENGGELPIHLAAKTLTPEFCRVLIEAYPRSVRMRDATDAMPLHYACYLNTVATVEYLSRLYPDAINHATTRGFYPIHFTMIGFRRRKNPIDAVDIVKFLLDYDPNAAQQKIYGESLLHLACRLEYNDSIIHATREVIKAIYDTHPEATEDDELASDIYDYHIHVQAFINTQLVYARLAKDRHVMTTPDGRGQLPLHTALQNNATLGSIKLLVKGNPSAVRIFDNSGKIALHMACQYHDSTSVVQFMLSRDETILDTVDKTGNTAFHYACSGARYDTIALLLEKYDAVSVSKRNAHGKLPIDLLFDSMMVEDRESNVYIESVFRLLTAYPETLMNIGMQKQHSASACSIQRGNKQKFANSEE</sequence>
<dbReference type="SUPFAM" id="SSF48403">
    <property type="entry name" value="Ankyrin repeat"/>
    <property type="match status" value="1"/>
</dbReference>
<proteinExistence type="predicted"/>
<keyword evidence="4" id="KW-1185">Reference proteome</keyword>
<evidence type="ECO:0000256" key="2">
    <source>
        <dbReference type="ARBA" id="ARBA00023043"/>
    </source>
</evidence>
<evidence type="ECO:0000313" key="3">
    <source>
        <dbReference type="EMBL" id="KAK1734111.1"/>
    </source>
</evidence>
<accession>A0AAD9D4V0</accession>
<organism evidence="3 4">
    <name type="scientific">Skeletonema marinoi</name>
    <dbReference type="NCBI Taxonomy" id="267567"/>
    <lineage>
        <taxon>Eukaryota</taxon>
        <taxon>Sar</taxon>
        <taxon>Stramenopiles</taxon>
        <taxon>Ochrophyta</taxon>
        <taxon>Bacillariophyta</taxon>
        <taxon>Coscinodiscophyceae</taxon>
        <taxon>Thalassiosirophycidae</taxon>
        <taxon>Thalassiosirales</taxon>
        <taxon>Skeletonemataceae</taxon>
        <taxon>Skeletonema</taxon>
        <taxon>Skeletonema marinoi-dohrnii complex</taxon>
    </lineage>
</organism>
<comment type="caution">
    <text evidence="3">The sequence shown here is derived from an EMBL/GenBank/DDBJ whole genome shotgun (WGS) entry which is preliminary data.</text>
</comment>
<keyword evidence="2" id="KW-0040">ANK repeat</keyword>
<reference evidence="3" key="1">
    <citation type="submission" date="2023-06" db="EMBL/GenBank/DDBJ databases">
        <title>Survivors Of The Sea: Transcriptome response of Skeletonema marinoi to long-term dormancy.</title>
        <authorList>
            <person name="Pinder M.I.M."/>
            <person name="Kourtchenko O."/>
            <person name="Robertson E.K."/>
            <person name="Larsson T."/>
            <person name="Maumus F."/>
            <person name="Osuna-Cruz C.M."/>
            <person name="Vancaester E."/>
            <person name="Stenow R."/>
            <person name="Vandepoele K."/>
            <person name="Ploug H."/>
            <person name="Bruchert V."/>
            <person name="Godhe A."/>
            <person name="Topel M."/>
        </authorList>
    </citation>
    <scope>NUCLEOTIDE SEQUENCE</scope>
    <source>
        <strain evidence="3">R05AC</strain>
    </source>
</reference>
<gene>
    <name evidence="3" type="ORF">QTG54_015114</name>
</gene>